<evidence type="ECO:0000313" key="10">
    <source>
        <dbReference type="EMBL" id="KCZ81672.1"/>
    </source>
</evidence>
<dbReference type="FunFam" id="3.30.230.10:FF:000004">
    <property type="entry name" value="40S ribosomal protein S2"/>
    <property type="match status" value="1"/>
</dbReference>
<reference evidence="10 11" key="2">
    <citation type="submission" date="2014-03" db="EMBL/GenBank/DDBJ databases">
        <title>The Genome Sequence of Anncaliia algerae insect isolate PRA339.</title>
        <authorList>
            <consortium name="The Broad Institute Genome Sequencing Platform"/>
            <consortium name="The Broad Institute Genome Sequencing Center for Infectious Disease"/>
            <person name="Cuomo C."/>
            <person name="Becnel J."/>
            <person name="Sanscrainte N."/>
            <person name="Walker B."/>
            <person name="Young S.K."/>
            <person name="Zeng Q."/>
            <person name="Gargeya S."/>
            <person name="Fitzgerald M."/>
            <person name="Haas B."/>
            <person name="Abouelleil A."/>
            <person name="Alvarado L."/>
            <person name="Arachchi H.M."/>
            <person name="Berlin A.M."/>
            <person name="Chapman S.B."/>
            <person name="Dewar J."/>
            <person name="Goldberg J."/>
            <person name="Griggs A."/>
            <person name="Gujja S."/>
            <person name="Hansen M."/>
            <person name="Howarth C."/>
            <person name="Imamovic A."/>
            <person name="Larimer J."/>
            <person name="McCowan C."/>
            <person name="Murphy C."/>
            <person name="Neiman D."/>
            <person name="Pearson M."/>
            <person name="Priest M."/>
            <person name="Roberts A."/>
            <person name="Saif S."/>
            <person name="Shea T."/>
            <person name="Sisk P."/>
            <person name="Sykes S."/>
            <person name="Wortman J."/>
            <person name="Nusbaum C."/>
            <person name="Birren B."/>
        </authorList>
    </citation>
    <scope>NUCLEOTIDE SEQUENCE [LARGE SCALE GENOMIC DNA]</scope>
    <source>
        <strain evidence="10 11">PRA339</strain>
    </source>
</reference>
<evidence type="ECO:0000256" key="2">
    <source>
        <dbReference type="ARBA" id="ARBA00022980"/>
    </source>
</evidence>
<dbReference type="InterPro" id="IPR020568">
    <property type="entry name" value="Ribosomal_Su5_D2-typ_SF"/>
</dbReference>
<dbReference type="PANTHER" id="PTHR13718">
    <property type="entry name" value="RIBOSOMAL S SUBUNIT"/>
    <property type="match status" value="1"/>
</dbReference>
<sequence>MEVKPEKVPQSTPRVPRESKEKEWIPTTDLGILVKTNKVNMEDISRFSLRVKEVGIIEHLFKNKLSEVVLKIKSVQKQTKAGQRTRMKAVVVVGDNENYVGLGTKTAKEAAVAIRGAIEQAKLNLRPIKLGYWGSKYGAPHTVTCKSTGRSGSVLIRLIPAPKGSGIVAGSVPKKICTLAGVKDIFTKTNGQTCTTENFAKATIDALDEASNFLSPDMWNVTSSELNPLVVYSDFLTEYKRKVLRK</sequence>
<dbReference type="GO" id="GO:0003735">
    <property type="term" value="F:structural constituent of ribosome"/>
    <property type="evidence" value="ECO:0007669"/>
    <property type="project" value="UniProtKB-UniRule"/>
</dbReference>
<dbReference type="Gene3D" id="3.30.160.20">
    <property type="match status" value="1"/>
</dbReference>
<name>A0A059F3J8_9MICR</name>
<evidence type="ECO:0000313" key="11">
    <source>
        <dbReference type="Proteomes" id="UP000030655"/>
    </source>
</evidence>
<dbReference type="PROSITE" id="PS50881">
    <property type="entry name" value="S5_DSRBD"/>
    <property type="match status" value="1"/>
</dbReference>
<keyword evidence="11" id="KW-1185">Reference proteome</keyword>
<reference evidence="11" key="1">
    <citation type="submission" date="2013-02" db="EMBL/GenBank/DDBJ databases">
        <authorList>
            <consortium name="The Broad Institute Genome Sequencing Platform"/>
            <person name="Cuomo C."/>
            <person name="Becnel J."/>
            <person name="Sanscrainte N."/>
            <person name="Walker B."/>
            <person name="Young S.K."/>
            <person name="Zeng Q."/>
            <person name="Gargeya S."/>
            <person name="Fitzgerald M."/>
            <person name="Haas B."/>
            <person name="Abouelleil A."/>
            <person name="Alvarado L."/>
            <person name="Arachchi H.M."/>
            <person name="Berlin A.M."/>
            <person name="Chapman S.B."/>
            <person name="Dewar J."/>
            <person name="Goldberg J."/>
            <person name="Griggs A."/>
            <person name="Gujja S."/>
            <person name="Hansen M."/>
            <person name="Howarth C."/>
            <person name="Imamovic A."/>
            <person name="Larimer J."/>
            <person name="McCowan C."/>
            <person name="Murphy C."/>
            <person name="Neiman D."/>
            <person name="Pearson M."/>
            <person name="Priest M."/>
            <person name="Roberts A."/>
            <person name="Saif S."/>
            <person name="Shea T."/>
            <person name="Sisk P."/>
            <person name="Sykes S."/>
            <person name="Wortman J."/>
            <person name="Nusbaum C."/>
            <person name="Birren B."/>
        </authorList>
    </citation>
    <scope>NUCLEOTIDE SEQUENCE [LARGE SCALE GENOMIC DNA]</scope>
    <source>
        <strain evidence="11">PRA339</strain>
    </source>
</reference>
<dbReference type="AlphaFoldDB" id="A0A059F3J8"/>
<evidence type="ECO:0000256" key="6">
    <source>
        <dbReference type="PROSITE-ProRule" id="PRU00268"/>
    </source>
</evidence>
<feature type="region of interest" description="Disordered" evidence="8">
    <location>
        <begin position="1"/>
        <end position="21"/>
    </location>
</feature>
<organism evidence="10 11">
    <name type="scientific">Anncaliia algerae PRA339</name>
    <dbReference type="NCBI Taxonomy" id="1288291"/>
    <lineage>
        <taxon>Eukaryota</taxon>
        <taxon>Fungi</taxon>
        <taxon>Fungi incertae sedis</taxon>
        <taxon>Microsporidia</taxon>
        <taxon>Tubulinosematoidea</taxon>
        <taxon>Tubulinosematidae</taxon>
        <taxon>Anncaliia</taxon>
    </lineage>
</organism>
<dbReference type="Proteomes" id="UP000030655">
    <property type="component" value="Unassembled WGS sequence"/>
</dbReference>
<keyword evidence="2 6" id="KW-0689">Ribosomal protein</keyword>
<accession>A0A059F3J8</accession>
<dbReference type="GO" id="GO:0006412">
    <property type="term" value="P:translation"/>
    <property type="evidence" value="ECO:0007669"/>
    <property type="project" value="InterPro"/>
</dbReference>
<gene>
    <name evidence="10" type="ORF">H312_00850</name>
</gene>
<dbReference type="STRING" id="1288291.A0A059F3J8"/>
<proteinExistence type="inferred from homology"/>
<dbReference type="HOGENOM" id="CLU_065898_0_2_1"/>
<keyword evidence="3 6" id="KW-0687">Ribonucleoprotein</keyword>
<dbReference type="SUPFAM" id="SSF54211">
    <property type="entry name" value="Ribosomal protein S5 domain 2-like"/>
    <property type="match status" value="1"/>
</dbReference>
<dbReference type="Pfam" id="PF03719">
    <property type="entry name" value="Ribosomal_S5_C"/>
    <property type="match status" value="1"/>
</dbReference>
<evidence type="ECO:0000256" key="7">
    <source>
        <dbReference type="RuleBase" id="RU003823"/>
    </source>
</evidence>
<dbReference type="InterPro" id="IPR005324">
    <property type="entry name" value="Ribosomal_uS5_C"/>
</dbReference>
<evidence type="ECO:0000256" key="4">
    <source>
        <dbReference type="ARBA" id="ARBA00035255"/>
    </source>
</evidence>
<dbReference type="GO" id="GO:0003723">
    <property type="term" value="F:RNA binding"/>
    <property type="evidence" value="ECO:0007669"/>
    <property type="project" value="InterPro"/>
</dbReference>
<dbReference type="PANTHER" id="PTHR13718:SF4">
    <property type="entry name" value="40S RIBOSOMAL PROTEIN S2"/>
    <property type="match status" value="1"/>
</dbReference>
<dbReference type="NCBIfam" id="TIGR01020">
    <property type="entry name" value="uS5_euk_arch"/>
    <property type="match status" value="1"/>
</dbReference>
<evidence type="ECO:0000256" key="1">
    <source>
        <dbReference type="ARBA" id="ARBA00008945"/>
    </source>
</evidence>
<feature type="domain" description="S5 DRBM" evidence="9">
    <location>
        <begin position="65"/>
        <end position="128"/>
    </location>
</feature>
<dbReference type="InterPro" id="IPR000851">
    <property type="entry name" value="Ribosomal_uS5"/>
</dbReference>
<dbReference type="GO" id="GO:0022627">
    <property type="term" value="C:cytosolic small ribosomal subunit"/>
    <property type="evidence" value="ECO:0007669"/>
    <property type="project" value="TreeGrafter"/>
</dbReference>
<protein>
    <recommendedName>
        <fullName evidence="4">Small ribosomal subunit protein uS5</fullName>
    </recommendedName>
    <alternativeName>
        <fullName evidence="5">40S ribosomal protein S2</fullName>
    </alternativeName>
</protein>
<evidence type="ECO:0000256" key="5">
    <source>
        <dbReference type="ARBA" id="ARBA00035407"/>
    </source>
</evidence>
<dbReference type="InterPro" id="IPR005711">
    <property type="entry name" value="Ribosomal_uS5_euk/arc"/>
</dbReference>
<dbReference type="SUPFAM" id="SSF54768">
    <property type="entry name" value="dsRNA-binding domain-like"/>
    <property type="match status" value="1"/>
</dbReference>
<evidence type="ECO:0000256" key="8">
    <source>
        <dbReference type="SAM" id="MobiDB-lite"/>
    </source>
</evidence>
<dbReference type="Pfam" id="PF00333">
    <property type="entry name" value="Ribosomal_S5"/>
    <property type="match status" value="1"/>
</dbReference>
<comment type="similarity">
    <text evidence="1 7">Belongs to the universal ribosomal protein uS5 family.</text>
</comment>
<evidence type="ECO:0000256" key="3">
    <source>
        <dbReference type="ARBA" id="ARBA00023274"/>
    </source>
</evidence>
<dbReference type="InterPro" id="IPR014721">
    <property type="entry name" value="Ribsml_uS5_D2-typ_fold_subgr"/>
</dbReference>
<dbReference type="Gene3D" id="3.30.230.10">
    <property type="match status" value="1"/>
</dbReference>
<dbReference type="EMBL" id="KK365138">
    <property type="protein sequence ID" value="KCZ81672.1"/>
    <property type="molecule type" value="Genomic_DNA"/>
</dbReference>
<dbReference type="InterPro" id="IPR013810">
    <property type="entry name" value="Ribosomal_uS5_N"/>
</dbReference>
<dbReference type="OrthoDB" id="10253125at2759"/>
<evidence type="ECO:0000259" key="9">
    <source>
        <dbReference type="PROSITE" id="PS50881"/>
    </source>
</evidence>
<dbReference type="FunFam" id="3.30.160.20:FF:000002">
    <property type="entry name" value="40S ribosomal protein S2"/>
    <property type="match status" value="1"/>
</dbReference>
<dbReference type="VEuPathDB" id="MicrosporidiaDB:H312_00850"/>